<dbReference type="Pfam" id="PF07030">
    <property type="entry name" value="Phage_Mu_Gp36"/>
    <property type="match status" value="1"/>
</dbReference>
<dbReference type="AlphaFoldDB" id="A0A3N0WXH5"/>
<reference evidence="2" key="1">
    <citation type="submission" date="2018-11" db="EMBL/GenBank/DDBJ databases">
        <title>Proposal to divide the Flavobacteriaceae and reorganize its genera based on Amino Acid Identity values calculated from whole genome sequences.</title>
        <authorList>
            <person name="Nicholson A.C."/>
            <person name="Gulvik C.A."/>
            <person name="Whitney A.M."/>
            <person name="Humrighouse B.W."/>
            <person name="Bell M."/>
            <person name="Holmes B."/>
            <person name="Steigerwalt A."/>
            <person name="Villarma A."/>
            <person name="Sheth M."/>
            <person name="Batra D."/>
            <person name="Pryor J."/>
            <person name="Bernardet J.-F."/>
            <person name="Hugo C."/>
            <person name="Kampfer P."/>
            <person name="Newman J."/>
            <person name="Mcquiston J.R."/>
        </authorList>
    </citation>
    <scope>NUCLEOTIDE SEQUENCE [LARGE SCALE GENOMIC DNA]</scope>
    <source>
        <strain evidence="2">H3056</strain>
    </source>
</reference>
<proteinExistence type="predicted"/>
<dbReference type="OrthoDB" id="881590at2"/>
<comment type="caution">
    <text evidence="1">The sequence shown here is derived from an EMBL/GenBank/DDBJ whole genome shotgun (WGS) entry which is preliminary data.</text>
</comment>
<evidence type="ECO:0000313" key="2">
    <source>
        <dbReference type="Proteomes" id="UP000270224"/>
    </source>
</evidence>
<dbReference type="EMBL" id="RJUG01000002">
    <property type="protein sequence ID" value="ROI09784.1"/>
    <property type="molecule type" value="Genomic_DNA"/>
</dbReference>
<protein>
    <submittedName>
        <fullName evidence="1">DUF1320 domain-containing protein</fullName>
    </submittedName>
</protein>
<gene>
    <name evidence="1" type="ORF">EGI11_03230</name>
</gene>
<evidence type="ECO:0000313" key="1">
    <source>
        <dbReference type="EMBL" id="ROI09784.1"/>
    </source>
</evidence>
<dbReference type="InterPro" id="IPR009752">
    <property type="entry name" value="Phage_Mu_GpJ"/>
</dbReference>
<sequence>MAFITKEELRTVAPADFVDIVVGIDDGLVDEIIGEMTALIKTNLGAYYDTDLIFSQTGDERDATVLMYLKDLVFYKLLKRRKPGALLNEEEYNEAMKWLEDISTGKRRANLPTVKIDTDGDGIPDADTPFMKLGGNRKYQNGW</sequence>
<organism evidence="1 2">
    <name type="scientific">Kaistella daneshvariae</name>
    <dbReference type="NCBI Taxonomy" id="2487074"/>
    <lineage>
        <taxon>Bacteria</taxon>
        <taxon>Pseudomonadati</taxon>
        <taxon>Bacteroidota</taxon>
        <taxon>Flavobacteriia</taxon>
        <taxon>Flavobacteriales</taxon>
        <taxon>Weeksellaceae</taxon>
        <taxon>Chryseobacterium group</taxon>
        <taxon>Kaistella</taxon>
    </lineage>
</organism>
<dbReference type="Proteomes" id="UP000270224">
    <property type="component" value="Unassembled WGS sequence"/>
</dbReference>
<name>A0A3N0WXH5_9FLAO</name>
<reference evidence="2" key="2">
    <citation type="submission" date="2018-11" db="EMBL/GenBank/DDBJ databases">
        <title>Proposal to divide the Flavobacteriaceae and reorganize its genera based on Amino Acid Identity values calculated from whole genome sequences.</title>
        <authorList>
            <person name="Nicholson A.C."/>
            <person name="Gulvik C.A."/>
            <person name="Whitney A.M."/>
            <person name="Humrighouse B.W."/>
            <person name="Bell M."/>
            <person name="Holmens B."/>
            <person name="Steigerwalt A."/>
            <person name="Villarma A."/>
            <person name="Sheth M."/>
            <person name="Batra D."/>
            <person name="Pryor J."/>
            <person name="Bernardet J.-F."/>
            <person name="Hugo C."/>
            <person name="Kampfer P."/>
            <person name="Newman J."/>
            <person name="Mcquiston J.R."/>
        </authorList>
    </citation>
    <scope>NUCLEOTIDE SEQUENCE [LARGE SCALE GENOMIC DNA]</scope>
    <source>
        <strain evidence="2">H3056</strain>
    </source>
</reference>
<dbReference type="RefSeq" id="WP_123265037.1">
    <property type="nucleotide sequence ID" value="NZ_RJUG01000002.1"/>
</dbReference>
<accession>A0A3N0WXH5</accession>